<proteinExistence type="predicted"/>
<reference evidence="1 2" key="1">
    <citation type="submission" date="2024-04" db="EMBL/GenBank/DDBJ databases">
        <title>Phyllosticta paracitricarpa is synonymous to the EU quarantine fungus P. citricarpa based on phylogenomic analyses.</title>
        <authorList>
            <consortium name="Lawrence Berkeley National Laboratory"/>
            <person name="Van Ingen-Buijs V.A."/>
            <person name="Van Westerhoven A.C."/>
            <person name="Haridas S."/>
            <person name="Skiadas P."/>
            <person name="Martin F."/>
            <person name="Groenewald J.Z."/>
            <person name="Crous P.W."/>
            <person name="Seidl M.F."/>
        </authorList>
    </citation>
    <scope>NUCLEOTIDE SEQUENCE [LARGE SCALE GENOMIC DNA]</scope>
    <source>
        <strain evidence="1 2">CBS 123371</strain>
    </source>
</reference>
<organism evidence="1 2">
    <name type="scientific">Phyllosticta citriasiana</name>
    <dbReference type="NCBI Taxonomy" id="595635"/>
    <lineage>
        <taxon>Eukaryota</taxon>
        <taxon>Fungi</taxon>
        <taxon>Dikarya</taxon>
        <taxon>Ascomycota</taxon>
        <taxon>Pezizomycotina</taxon>
        <taxon>Dothideomycetes</taxon>
        <taxon>Dothideomycetes incertae sedis</taxon>
        <taxon>Botryosphaeriales</taxon>
        <taxon>Phyllostictaceae</taxon>
        <taxon>Phyllosticta</taxon>
    </lineage>
</organism>
<gene>
    <name evidence="1" type="ORF">IWZ03DRAFT_416917</name>
</gene>
<name>A0ABR1KD68_9PEZI</name>
<evidence type="ECO:0000313" key="2">
    <source>
        <dbReference type="Proteomes" id="UP001363622"/>
    </source>
</evidence>
<comment type="caution">
    <text evidence="1">The sequence shown here is derived from an EMBL/GenBank/DDBJ whole genome shotgun (WGS) entry which is preliminary data.</text>
</comment>
<dbReference type="Proteomes" id="UP001363622">
    <property type="component" value="Unassembled WGS sequence"/>
</dbReference>
<evidence type="ECO:0000313" key="1">
    <source>
        <dbReference type="EMBL" id="KAK7512721.1"/>
    </source>
</evidence>
<keyword evidence="2" id="KW-1185">Reference proteome</keyword>
<accession>A0ABR1KD68</accession>
<dbReference type="EMBL" id="JBBPHU010000010">
    <property type="protein sequence ID" value="KAK7512721.1"/>
    <property type="molecule type" value="Genomic_DNA"/>
</dbReference>
<evidence type="ECO:0008006" key="3">
    <source>
        <dbReference type="Google" id="ProtNLM"/>
    </source>
</evidence>
<protein>
    <recommendedName>
        <fullName evidence="3">F-box domain-containing protein</fullName>
    </recommendedName>
</protein>
<sequence>MPDINRNQNVTRPQQYKLACSADCVLEFTTNNPSNCKNLEQHPPPISRKLSILDNDLPQPLPMKNMDPEILEVFRLAFSLPNGECGDPRKCVNCGTFQTGRDYWAGSRRCRRCSHAFKMSPLLELPIEMIEYLCGFLDDESLHAFRMINARIADQADYPFRKRFRSMQYTMGGSPRRTAERFDRLRAFGRSYLAKEVESLTFVECDSGRFPILEKGVPGFKDSEIRFFRDEIRTPMIFVRCLKWFPNLKSLTLKSEWNTDRHAMQRLAPTKESFLPLFTSLNQMLYFSKFRPPLHIKIEYTGLSSCEFDWTGSETTDTVSIQCLKTAERVEEDMDQMMSMSGLFTPFYNHDILNYCNQLQYELLGHPIRSLKLSGFVLRIRDLAMMFSMSTILNLPETLVLEQCTLYWNRNLMSRTVEWEWFESLINAFCRDGMRHLAIIDAKCNVGPEEVWPTVFEELRSVRLKSFQFERAERVSFDWDADGKLDDGGRLPEKIRKLGGIAMALMEMEKCIHFQPLEIEEGFQSIEEGFVESPHVLWFEEVEEVVFGDDYDDGDDEEDNENDNENVGAIGDFHLLAFQAFVSHPPHNLRELSIVKCSSYWCAASWIHFFKALENHKDLKTLRFENVYDRYFDWDGDGNLDKGSLLPRIIEELGMSRALDKMIEAYRDPNFD</sequence>